<dbReference type="OrthoDB" id="9765815at2"/>
<accession>A0A432ZCP9</accession>
<dbReference type="Proteomes" id="UP000288279">
    <property type="component" value="Unassembled WGS sequence"/>
</dbReference>
<keyword evidence="3" id="KW-0378">Hydrolase</keyword>
<keyword evidence="1" id="KW-0732">Signal</keyword>
<name>A0A432ZCP9_9GAMM</name>
<gene>
    <name evidence="3" type="ORF">CWI83_10100</name>
</gene>
<keyword evidence="3" id="KW-0645">Protease</keyword>
<reference evidence="3 4" key="1">
    <citation type="journal article" date="2011" name="Front. Microbiol.">
        <title>Genomic signatures of strain selection and enhancement in Bacillus atrophaeus var. globigii, a historical biowarfare simulant.</title>
        <authorList>
            <person name="Gibbons H.S."/>
            <person name="Broomall S.M."/>
            <person name="McNew L.A."/>
            <person name="Daligault H."/>
            <person name="Chapman C."/>
            <person name="Bruce D."/>
            <person name="Karavis M."/>
            <person name="Krepps M."/>
            <person name="McGregor P.A."/>
            <person name="Hong C."/>
            <person name="Park K.H."/>
            <person name="Akmal A."/>
            <person name="Feldman A."/>
            <person name="Lin J.S."/>
            <person name="Chang W.E."/>
            <person name="Higgs B.W."/>
            <person name="Demirev P."/>
            <person name="Lindquist J."/>
            <person name="Liem A."/>
            <person name="Fochler E."/>
            <person name="Read T.D."/>
            <person name="Tapia R."/>
            <person name="Johnson S."/>
            <person name="Bishop-Lilly K.A."/>
            <person name="Detter C."/>
            <person name="Han C."/>
            <person name="Sozhamannan S."/>
            <person name="Rosenzweig C.N."/>
            <person name="Skowronski E.W."/>
        </authorList>
    </citation>
    <scope>NUCLEOTIDE SEQUENCE [LARGE SCALE GENOMIC DNA]</scope>
    <source>
        <strain evidence="3 4">PIT1</strain>
    </source>
</reference>
<evidence type="ECO:0000313" key="3">
    <source>
        <dbReference type="EMBL" id="RUO75716.1"/>
    </source>
</evidence>
<dbReference type="EMBL" id="PIQG01000005">
    <property type="protein sequence ID" value="RUO75716.1"/>
    <property type="molecule type" value="Genomic_DNA"/>
</dbReference>
<proteinExistence type="predicted"/>
<dbReference type="RefSeq" id="WP_126828627.1">
    <property type="nucleotide sequence ID" value="NZ_PIQG01000005.1"/>
</dbReference>
<feature type="signal peptide" evidence="1">
    <location>
        <begin position="1"/>
        <end position="21"/>
    </location>
</feature>
<dbReference type="AlphaFoldDB" id="A0A432ZCP9"/>
<keyword evidence="4" id="KW-1185">Reference proteome</keyword>
<organism evidence="3 4">
    <name type="scientific">Pseudidiomarina taiwanensis</name>
    <dbReference type="NCBI Taxonomy" id="337250"/>
    <lineage>
        <taxon>Bacteria</taxon>
        <taxon>Pseudomonadati</taxon>
        <taxon>Pseudomonadota</taxon>
        <taxon>Gammaproteobacteria</taxon>
        <taxon>Alteromonadales</taxon>
        <taxon>Idiomarinaceae</taxon>
        <taxon>Pseudidiomarina</taxon>
    </lineage>
</organism>
<dbReference type="InterPro" id="IPR000994">
    <property type="entry name" value="Pept_M24"/>
</dbReference>
<dbReference type="Pfam" id="PF00557">
    <property type="entry name" value="Peptidase_M24"/>
    <property type="match status" value="1"/>
</dbReference>
<feature type="chain" id="PRO_5019200158" evidence="1">
    <location>
        <begin position="22"/>
        <end position="449"/>
    </location>
</feature>
<comment type="caution">
    <text evidence="3">The sequence shown here is derived from an EMBL/GenBank/DDBJ whole genome shotgun (WGS) entry which is preliminary data.</text>
</comment>
<dbReference type="Gene3D" id="3.90.230.10">
    <property type="entry name" value="Creatinase/methionine aminopeptidase superfamily"/>
    <property type="match status" value="1"/>
</dbReference>
<dbReference type="SUPFAM" id="SSF55920">
    <property type="entry name" value="Creatinase/aminopeptidase"/>
    <property type="match status" value="1"/>
</dbReference>
<evidence type="ECO:0000259" key="2">
    <source>
        <dbReference type="Pfam" id="PF00557"/>
    </source>
</evidence>
<protein>
    <submittedName>
        <fullName evidence="3">Xaa-Pro aminopeptidase</fullName>
    </submittedName>
</protein>
<dbReference type="InterPro" id="IPR036005">
    <property type="entry name" value="Creatinase/aminopeptidase-like"/>
</dbReference>
<evidence type="ECO:0000256" key="1">
    <source>
        <dbReference type="SAM" id="SignalP"/>
    </source>
</evidence>
<dbReference type="GO" id="GO:0004177">
    <property type="term" value="F:aminopeptidase activity"/>
    <property type="evidence" value="ECO:0007669"/>
    <property type="project" value="UniProtKB-KW"/>
</dbReference>
<sequence length="449" mass="50968">MKWKLLLALPLLLTWQTQVVAKSTQDDARIESYPLPDLRQRAVLVDEFLERRIETILPSLMRRSGIDMWLLISRENNEDPTLRTLLPADWYKARRRTILVFIDKGFKDGVDLGVEALSVSRYAVGDIFKSAWEPESQPDQWQRLAEIIEEYQPQTIGINQSDYFAQADGLVATDKEGLLGALSETYRERLVSAEKLAIGWLETRIPEEIPHYQYAVGLAQAIIATAFSNQVVIPGQTTTTDVEWWMLEKVKELKLTAWFPPTVSLQRKGASNPRMRGEVIQPGDLLHVDFGITYLRLNTDTQQHAYVLKAGEESAPESLTTALAKGNAVQDFLTAEFVTGRSGNEIFLTALEQAKASGLRPSIYSHPIGYYGHGSGPTIGMWDKQHAIPVNGDYPLYPNTAYSIELNNTFYSEDWQQDVVIMLEEDAYFDGSQIDYLHGRQQEFYLIRE</sequence>
<keyword evidence="3" id="KW-0031">Aminopeptidase</keyword>
<evidence type="ECO:0000313" key="4">
    <source>
        <dbReference type="Proteomes" id="UP000288279"/>
    </source>
</evidence>
<feature type="domain" description="Peptidase M24" evidence="2">
    <location>
        <begin position="215"/>
        <end position="422"/>
    </location>
</feature>